<proteinExistence type="predicted"/>
<sequence>MSFSDLQPETWAHILSFVKRETPPPKTANGWEDLHQQDLLTAMKTSWAMFDLGAPLLYDQPVVADVRSFFLGVGENHQAAVKGLKTRLLEHVTLLQLEYLSPDREPAYRSLLGTSVWGAIGRRWQHAEESTTASSTGVSDCLQNVAETVNMLGPTIKLGGLLPNLRTVNLAAHSRFTWQATEIKIQPPGFVIPPSSCSSPLNHLFELLLHSKPFFYQLCYYTNIVHSCQYDQYGPLALPEPSLFSVGESSLKTFTTHITYDLWSAPAIIAGLTNRWLLADHLSHCAQNAMAYFCAANLAQKLNNLRPYGGKKHTRADKNSASFDNTRIEVYGLFRGTHCMKAASHIKLDHDMTWGKPRAGAKRTQPGNDMGHLENLQACLDAHLVDEWRGKVFVKYMIGVEPCPACGLEEVDRYCGDGEADQNQHGGH</sequence>
<keyword evidence="2" id="KW-1185">Reference proteome</keyword>
<dbReference type="AlphaFoldDB" id="A0A427YJ82"/>
<comment type="caution">
    <text evidence="1">The sequence shown here is derived from an EMBL/GenBank/DDBJ whole genome shotgun (WGS) entry which is preliminary data.</text>
</comment>
<protein>
    <submittedName>
        <fullName evidence="1">Uncharacterized protein</fullName>
    </submittedName>
</protein>
<gene>
    <name evidence="1" type="ORF">EHS25_009454</name>
</gene>
<evidence type="ECO:0000313" key="2">
    <source>
        <dbReference type="Proteomes" id="UP000279259"/>
    </source>
</evidence>
<dbReference type="OrthoDB" id="2563545at2759"/>
<accession>A0A427YJ82</accession>
<reference evidence="1 2" key="1">
    <citation type="submission" date="2018-11" db="EMBL/GenBank/DDBJ databases">
        <title>Genome sequence of Saitozyma podzolica DSM 27192.</title>
        <authorList>
            <person name="Aliyu H."/>
            <person name="Gorte O."/>
            <person name="Ochsenreither K."/>
        </authorList>
    </citation>
    <scope>NUCLEOTIDE SEQUENCE [LARGE SCALE GENOMIC DNA]</scope>
    <source>
        <strain evidence="1 2">DSM 27192</strain>
    </source>
</reference>
<evidence type="ECO:0000313" key="1">
    <source>
        <dbReference type="EMBL" id="RSH91155.1"/>
    </source>
</evidence>
<dbReference type="Proteomes" id="UP000279259">
    <property type="component" value="Unassembled WGS sequence"/>
</dbReference>
<dbReference type="EMBL" id="RSCD01000008">
    <property type="protein sequence ID" value="RSH91155.1"/>
    <property type="molecule type" value="Genomic_DNA"/>
</dbReference>
<name>A0A427YJ82_9TREE</name>
<organism evidence="1 2">
    <name type="scientific">Saitozyma podzolica</name>
    <dbReference type="NCBI Taxonomy" id="1890683"/>
    <lineage>
        <taxon>Eukaryota</taxon>
        <taxon>Fungi</taxon>
        <taxon>Dikarya</taxon>
        <taxon>Basidiomycota</taxon>
        <taxon>Agaricomycotina</taxon>
        <taxon>Tremellomycetes</taxon>
        <taxon>Tremellales</taxon>
        <taxon>Trimorphomycetaceae</taxon>
        <taxon>Saitozyma</taxon>
    </lineage>
</organism>